<dbReference type="PANTHER" id="PTHR30618:SF0">
    <property type="entry name" value="PURINE-URACIL PERMEASE NCS1"/>
    <property type="match status" value="1"/>
</dbReference>
<evidence type="ECO:0000256" key="7">
    <source>
        <dbReference type="SAM" id="Phobius"/>
    </source>
</evidence>
<sequence>MVQTSSYTLKEKATSLKAWQLDKAPSAFAPEDIYSNTDMEPVKPEERTWTTATFAAYWFSDLVNAGQWSGVASFVALGLTWWESMLAIFTGAVLLSTVIVLNGIIGARLHTPFAVTARAAYGYNLARFAVVSRMVIAWFWFSINTYQGGTGVKLMLIAIWPSFRTFPNHLPASAGTDSSSMLCFFLFWLMQLPFVFVHPSKLRPIFLAKAGDRASAVLRAPSTLSGLPAWYAFMTAVTACMGTWSTMACNIGDFSRYSKKETSAWMQMLFVPALWCITSLFGAIASNMTQEIYGEILWQPFDIIDKWEGSHGGRLAAFVCAAAWALGNVGTNITANSISSANDLTTLFPRWVNILRGQIFAVFIGVWAFAPWKVLATAGSFISFMGAYSIVLAPIGAILAADFFVVKSQKYNVPELYDPRGIYRFSYGVNWRAAIALVVSIAPNMPGMINALNSSIDIGGAKYIYCMADVFGMIVAASVHIGLSKFFPDHNSLVADAVLADDVLAGRVPGYEHLAERRREHHSTDSTSEDKIDSFEPKVQEVV</sequence>
<feature type="transmembrane region" description="Helical" evidence="7">
    <location>
        <begin position="229"/>
        <end position="252"/>
    </location>
</feature>
<gene>
    <name evidence="8" type="ORF">BCR35DRAFT_350921</name>
</gene>
<reference evidence="8 9" key="1">
    <citation type="submission" date="2016-07" db="EMBL/GenBank/DDBJ databases">
        <title>Pervasive Adenine N6-methylation of Active Genes in Fungi.</title>
        <authorList>
            <consortium name="DOE Joint Genome Institute"/>
            <person name="Mondo S.J."/>
            <person name="Dannebaum R.O."/>
            <person name="Kuo R.C."/>
            <person name="Labutti K."/>
            <person name="Haridas S."/>
            <person name="Kuo A."/>
            <person name="Salamov A."/>
            <person name="Ahrendt S.R."/>
            <person name="Lipzen A."/>
            <person name="Sullivan W."/>
            <person name="Andreopoulos W.B."/>
            <person name="Clum A."/>
            <person name="Lindquist E."/>
            <person name="Daum C."/>
            <person name="Ramamoorthy G.K."/>
            <person name="Gryganskyi A."/>
            <person name="Culley D."/>
            <person name="Magnuson J.K."/>
            <person name="James T.Y."/>
            <person name="O'Malley M.A."/>
            <person name="Stajich J.E."/>
            <person name="Spatafora J.W."/>
            <person name="Visel A."/>
            <person name="Grigoriev I.V."/>
        </authorList>
    </citation>
    <scope>NUCLEOTIDE SEQUENCE [LARGE SCALE GENOMIC DNA]</scope>
    <source>
        <strain evidence="8 9">62-1032</strain>
    </source>
</reference>
<comment type="similarity">
    <text evidence="2">Belongs to the purine-cytosine permease (2.A.39) family.</text>
</comment>
<evidence type="ECO:0000256" key="3">
    <source>
        <dbReference type="ARBA" id="ARBA00022692"/>
    </source>
</evidence>
<evidence type="ECO:0000256" key="6">
    <source>
        <dbReference type="SAM" id="MobiDB-lite"/>
    </source>
</evidence>
<evidence type="ECO:0000313" key="8">
    <source>
        <dbReference type="EMBL" id="ORY88385.1"/>
    </source>
</evidence>
<evidence type="ECO:0000256" key="4">
    <source>
        <dbReference type="ARBA" id="ARBA00022989"/>
    </source>
</evidence>
<accession>A0A1Y2FYV8</accession>
<dbReference type="Gene3D" id="1.10.4160.10">
    <property type="entry name" value="Hydantoin permease"/>
    <property type="match status" value="1"/>
</dbReference>
<comment type="caution">
    <text evidence="8">The sequence shown here is derived from an EMBL/GenBank/DDBJ whole genome shotgun (WGS) entry which is preliminary data.</text>
</comment>
<dbReference type="InParanoid" id="A0A1Y2FYV8"/>
<keyword evidence="9" id="KW-1185">Reference proteome</keyword>
<dbReference type="Pfam" id="PF02133">
    <property type="entry name" value="Transp_cyt_pur"/>
    <property type="match status" value="1"/>
</dbReference>
<evidence type="ECO:0000256" key="2">
    <source>
        <dbReference type="ARBA" id="ARBA00008974"/>
    </source>
</evidence>
<dbReference type="Proteomes" id="UP000193467">
    <property type="component" value="Unassembled WGS sequence"/>
</dbReference>
<name>A0A1Y2FYV8_9BASI</name>
<dbReference type="InterPro" id="IPR001248">
    <property type="entry name" value="Pur-cyt_permease"/>
</dbReference>
<keyword evidence="4 7" id="KW-1133">Transmembrane helix</keyword>
<dbReference type="OrthoDB" id="2018619at2759"/>
<feature type="transmembrane region" description="Helical" evidence="7">
    <location>
        <begin position="264"/>
        <end position="285"/>
    </location>
</feature>
<dbReference type="AlphaFoldDB" id="A0A1Y2FYV8"/>
<feature type="transmembrane region" description="Helical" evidence="7">
    <location>
        <begin position="86"/>
        <end position="109"/>
    </location>
</feature>
<evidence type="ECO:0000256" key="1">
    <source>
        <dbReference type="ARBA" id="ARBA00004141"/>
    </source>
</evidence>
<dbReference type="EMBL" id="MCGR01000010">
    <property type="protein sequence ID" value="ORY88385.1"/>
    <property type="molecule type" value="Genomic_DNA"/>
</dbReference>
<keyword evidence="5 7" id="KW-0472">Membrane</keyword>
<dbReference type="PANTHER" id="PTHR30618">
    <property type="entry name" value="NCS1 FAMILY PURINE/PYRIMIDINE TRANSPORTER"/>
    <property type="match status" value="1"/>
</dbReference>
<dbReference type="GO" id="GO:0005886">
    <property type="term" value="C:plasma membrane"/>
    <property type="evidence" value="ECO:0007669"/>
    <property type="project" value="TreeGrafter"/>
</dbReference>
<proteinExistence type="inferred from homology"/>
<feature type="transmembrane region" description="Helical" evidence="7">
    <location>
        <begin position="178"/>
        <end position="197"/>
    </location>
</feature>
<dbReference type="GO" id="GO:0015205">
    <property type="term" value="F:nucleobase transmembrane transporter activity"/>
    <property type="evidence" value="ECO:0007669"/>
    <property type="project" value="TreeGrafter"/>
</dbReference>
<keyword evidence="3 7" id="KW-0812">Transmembrane</keyword>
<feature type="transmembrane region" description="Helical" evidence="7">
    <location>
        <begin position="121"/>
        <end position="140"/>
    </location>
</feature>
<feature type="transmembrane region" description="Helical" evidence="7">
    <location>
        <begin position="347"/>
        <end position="369"/>
    </location>
</feature>
<feature type="transmembrane region" description="Helical" evidence="7">
    <location>
        <begin position="381"/>
        <end position="405"/>
    </location>
</feature>
<feature type="region of interest" description="Disordered" evidence="6">
    <location>
        <begin position="515"/>
        <end position="543"/>
    </location>
</feature>
<protein>
    <submittedName>
        <fullName evidence="8">Putative allantoate transporter</fullName>
    </submittedName>
</protein>
<evidence type="ECO:0000313" key="9">
    <source>
        <dbReference type="Proteomes" id="UP000193467"/>
    </source>
</evidence>
<organism evidence="8 9">
    <name type="scientific">Leucosporidium creatinivorum</name>
    <dbReference type="NCBI Taxonomy" id="106004"/>
    <lineage>
        <taxon>Eukaryota</taxon>
        <taxon>Fungi</taxon>
        <taxon>Dikarya</taxon>
        <taxon>Basidiomycota</taxon>
        <taxon>Pucciniomycotina</taxon>
        <taxon>Microbotryomycetes</taxon>
        <taxon>Leucosporidiales</taxon>
        <taxon>Leucosporidium</taxon>
    </lineage>
</organism>
<dbReference type="InterPro" id="IPR045225">
    <property type="entry name" value="Uracil/uridine/allantoin_perm"/>
</dbReference>
<evidence type="ECO:0000256" key="5">
    <source>
        <dbReference type="ARBA" id="ARBA00023136"/>
    </source>
</evidence>
<feature type="transmembrane region" description="Helical" evidence="7">
    <location>
        <begin position="425"/>
        <end position="442"/>
    </location>
</feature>
<comment type="subcellular location">
    <subcellularLocation>
        <location evidence="1">Membrane</location>
        <topology evidence="1">Multi-pass membrane protein</topology>
    </subcellularLocation>
</comment>
<feature type="transmembrane region" description="Helical" evidence="7">
    <location>
        <begin position="462"/>
        <end position="483"/>
    </location>
</feature>